<evidence type="ECO:0008006" key="4">
    <source>
        <dbReference type="Google" id="ProtNLM"/>
    </source>
</evidence>
<name>A0A6C8MXH0_LISMN</name>
<dbReference type="PROSITE" id="PS51257">
    <property type="entry name" value="PROKAR_LIPOPROTEIN"/>
    <property type="match status" value="1"/>
</dbReference>
<feature type="compositionally biased region" description="Polar residues" evidence="1">
    <location>
        <begin position="157"/>
        <end position="171"/>
    </location>
</feature>
<dbReference type="RefSeq" id="WP_150884135.1">
    <property type="nucleotide sequence ID" value="NZ_QDCA01000003.1"/>
</dbReference>
<organism evidence="3">
    <name type="scientific">Listeria monocytogenes</name>
    <dbReference type="NCBI Taxonomy" id="1639"/>
    <lineage>
        <taxon>Bacteria</taxon>
        <taxon>Bacillati</taxon>
        <taxon>Bacillota</taxon>
        <taxon>Bacilli</taxon>
        <taxon>Bacillales</taxon>
        <taxon>Listeriaceae</taxon>
        <taxon>Listeria</taxon>
    </lineage>
</organism>
<gene>
    <name evidence="3" type="ORF">DCK33_08065</name>
</gene>
<evidence type="ECO:0000313" key="3">
    <source>
        <dbReference type="EMBL" id="KAA9534087.1"/>
    </source>
</evidence>
<comment type="caution">
    <text evidence="3">The sequence shown here is derived from an EMBL/GenBank/DDBJ whole genome shotgun (WGS) entry which is preliminary data.</text>
</comment>
<feature type="chain" id="PRO_5038357953" description="Lipoprotein" evidence="2">
    <location>
        <begin position="22"/>
        <end position="229"/>
    </location>
</feature>
<feature type="region of interest" description="Disordered" evidence="1">
    <location>
        <begin position="157"/>
        <end position="180"/>
    </location>
</feature>
<accession>A0A6C8MXH0</accession>
<evidence type="ECO:0000256" key="1">
    <source>
        <dbReference type="SAM" id="MobiDB-lite"/>
    </source>
</evidence>
<sequence>MKKILLACFSLVLLISITACGSNSEKNEKKTTNKKEESKVTTVHKKNDLSQINQVGDYAENDLKTKFTLVAKNNDYTVEVPPLSISNNEANILEISNIANDDFENIRSSYGLPDNISYENNDKLYFLMIVADIKNTSNQAITFNGLVSKVVTPNSEQYDSGENYSGKSSVNDYEPEAKRSGEGDAMFIGKNLSDDELYGEYKITTGETMDANDYELISDVQKFSITFIK</sequence>
<evidence type="ECO:0000256" key="2">
    <source>
        <dbReference type="SAM" id="SignalP"/>
    </source>
</evidence>
<proteinExistence type="predicted"/>
<protein>
    <recommendedName>
        <fullName evidence="4">Lipoprotein</fullName>
    </recommendedName>
</protein>
<reference evidence="3" key="1">
    <citation type="submission" date="2018-04" db="EMBL/GenBank/DDBJ databases">
        <title>Genome Analysis of a Prevalent Clone of Listeria monocytogenes Sequence Type 87 in China.</title>
        <authorList>
            <person name="Wang Y."/>
        </authorList>
    </citation>
    <scope>NUCLEOTIDE SEQUENCE</scope>
    <source>
        <strain evidence="3">ICDC_LM0449</strain>
    </source>
</reference>
<keyword evidence="2" id="KW-0732">Signal</keyword>
<dbReference type="EMBL" id="QDCA01000003">
    <property type="protein sequence ID" value="KAA9534087.1"/>
    <property type="molecule type" value="Genomic_DNA"/>
</dbReference>
<dbReference type="AlphaFoldDB" id="A0A6C8MXH0"/>
<feature type="signal peptide" evidence="2">
    <location>
        <begin position="1"/>
        <end position="21"/>
    </location>
</feature>